<organism evidence="1 2">
    <name type="scientific">Synechococcus phage ACG-2014f</name>
    <dbReference type="NCBI Taxonomy" id="1493511"/>
    <lineage>
        <taxon>Viruses</taxon>
        <taxon>Duplodnaviria</taxon>
        <taxon>Heunggongvirae</taxon>
        <taxon>Uroviricota</taxon>
        <taxon>Caudoviricetes</taxon>
        <taxon>Pantevenvirales</taxon>
        <taxon>Kyanoviridae</taxon>
        <taxon>Atlauavirus</taxon>
        <taxon>Atlauavirus tusconc8</taxon>
    </lineage>
</organism>
<dbReference type="Proteomes" id="UP000185306">
    <property type="component" value="Segment"/>
</dbReference>
<evidence type="ECO:0000313" key="1">
    <source>
        <dbReference type="EMBL" id="AIX44017.1"/>
    </source>
</evidence>
<proteinExistence type="predicted"/>
<sequence>MTIFLEDYLLTSFANNRSSKRTDDLNVALLNEFLNEYPEYAELEWKFEIPLPDAYGATFKVDAVGFEGDTPKIVLLNKNANSNFAQNMKNYANTSVGEAARVLLGPIGEDVEKVFFITVHPNYSPFFKSDGSVSRIENVWKAKKRTNVESVLKKLYGSKVSTITYSFDINEINEFSTKTQFQDGITISNLNFHQCV</sequence>
<accession>A0A0E3I6V1</accession>
<gene>
    <name evidence="1" type="ORF">Syn7803C25_94</name>
</gene>
<name>A0A0E3I6V1_9CAUD</name>
<protein>
    <submittedName>
        <fullName evidence="1">Uncharacterized protein</fullName>
    </submittedName>
</protein>
<dbReference type="EMBL" id="KJ019152">
    <property type="protein sequence ID" value="AIX44017.1"/>
    <property type="molecule type" value="Genomic_DNA"/>
</dbReference>
<evidence type="ECO:0000313" key="2">
    <source>
        <dbReference type="Proteomes" id="UP000185306"/>
    </source>
</evidence>
<reference evidence="1 2" key="1">
    <citation type="submission" date="2013-12" db="EMBL/GenBank/DDBJ databases">
        <title>Ecological redundancy of diverse viral populations within a natural community.</title>
        <authorList>
            <person name="Gregory A.C."/>
            <person name="LaButti K."/>
            <person name="Copeland A."/>
            <person name="Woyke T."/>
            <person name="Sullivan M.B."/>
        </authorList>
    </citation>
    <scope>NUCLEOTIDE SEQUENCE [LARGE SCALE GENOMIC DNA]</scope>
    <source>
        <strain evidence="1">Syn7803C25</strain>
    </source>
</reference>